<dbReference type="Proteomes" id="UP000247476">
    <property type="component" value="Unassembled WGS sequence"/>
</dbReference>
<evidence type="ECO:0000256" key="4">
    <source>
        <dbReference type="ARBA" id="ARBA00023125"/>
    </source>
</evidence>
<dbReference type="GO" id="GO:0000160">
    <property type="term" value="P:phosphorelay signal transduction system"/>
    <property type="evidence" value="ECO:0007669"/>
    <property type="project" value="UniProtKB-KW"/>
</dbReference>
<sequence>MRAIVVDDEPFALQSMERMLQRAGVEVAATFPDARKLLEQADRLRPDAAFLDIEMPGLNGLEAAVRLQELCPDIEIVFVTAYDHYAVAAFELEAIDYLLKPVQPSRLDKTLARLRRQAEERADARSGPRPIAGPVSAPVSDAEAGHGDEAPATAAPAPTLLCCFHHLGVIGADGVPVDVPWRTMKAKELYAYLAHRRGAAVSKEAILDLLWPDAGDEKGLANLHTAVYQLRKTLKAAGIASPIDYVEGRYRLEHAAIELEADRWEAGLERASRSADGDADRELLRLLLDVYRGDYFEQEGYLWAENERERLRIKWLEHALAAAGRFERGGRMSEAIRLYQRVQERFPLLEESYMSLMRLYDRLGRPAEVKGQYDKLRRKLQDELGTEPAEPIAAWYAGWSSRRKE</sequence>
<dbReference type="InterPro" id="IPR051677">
    <property type="entry name" value="AfsR-DnrI-RedD_regulator"/>
</dbReference>
<dbReference type="InterPro" id="IPR011006">
    <property type="entry name" value="CheY-like_superfamily"/>
</dbReference>
<feature type="region of interest" description="Disordered" evidence="7">
    <location>
        <begin position="118"/>
        <end position="151"/>
    </location>
</feature>
<keyword evidence="10" id="KW-1185">Reference proteome</keyword>
<dbReference type="PANTHER" id="PTHR35807">
    <property type="entry name" value="TRANSCRIPTIONAL REGULATOR REDD-RELATED"/>
    <property type="match status" value="1"/>
</dbReference>
<keyword evidence="6" id="KW-0597">Phosphoprotein</keyword>
<keyword evidence="5" id="KW-0804">Transcription</keyword>
<dbReference type="InterPro" id="IPR001789">
    <property type="entry name" value="Sig_transdc_resp-reg_receiver"/>
</dbReference>
<keyword evidence="4" id="KW-0238">DNA-binding</keyword>
<accession>A0A2V5JZY4</accession>
<dbReference type="Pfam" id="PF03704">
    <property type="entry name" value="BTAD"/>
    <property type="match status" value="1"/>
</dbReference>
<dbReference type="SUPFAM" id="SSF48452">
    <property type="entry name" value="TPR-like"/>
    <property type="match status" value="1"/>
</dbReference>
<feature type="modified residue" description="4-aspartylphosphate" evidence="6">
    <location>
        <position position="52"/>
    </location>
</feature>
<evidence type="ECO:0000256" key="3">
    <source>
        <dbReference type="ARBA" id="ARBA00023015"/>
    </source>
</evidence>
<evidence type="ECO:0000256" key="7">
    <source>
        <dbReference type="SAM" id="MobiDB-lite"/>
    </source>
</evidence>
<dbReference type="Gene3D" id="3.40.50.2300">
    <property type="match status" value="1"/>
</dbReference>
<keyword evidence="3" id="KW-0805">Transcription regulation</keyword>
<dbReference type="SUPFAM" id="SSF52172">
    <property type="entry name" value="CheY-like"/>
    <property type="match status" value="1"/>
</dbReference>
<dbReference type="Gene3D" id="1.25.40.10">
    <property type="entry name" value="Tetratricopeptide repeat domain"/>
    <property type="match status" value="1"/>
</dbReference>
<dbReference type="InterPro" id="IPR011990">
    <property type="entry name" value="TPR-like_helical_dom_sf"/>
</dbReference>
<evidence type="ECO:0000313" key="10">
    <source>
        <dbReference type="Proteomes" id="UP000247476"/>
    </source>
</evidence>
<gene>
    <name evidence="9" type="ORF">DLM86_20325</name>
</gene>
<dbReference type="OrthoDB" id="3190595at2"/>
<dbReference type="SUPFAM" id="SSF46894">
    <property type="entry name" value="C-terminal effector domain of the bipartite response regulators"/>
    <property type="match status" value="1"/>
</dbReference>
<keyword evidence="2" id="KW-0902">Two-component regulatory system</keyword>
<dbReference type="SMART" id="SM01043">
    <property type="entry name" value="BTAD"/>
    <property type="match status" value="1"/>
</dbReference>
<feature type="domain" description="Response regulatory" evidence="8">
    <location>
        <begin position="2"/>
        <end position="115"/>
    </location>
</feature>
<dbReference type="InterPro" id="IPR036388">
    <property type="entry name" value="WH-like_DNA-bd_sf"/>
</dbReference>
<evidence type="ECO:0000256" key="1">
    <source>
        <dbReference type="ARBA" id="ARBA00005820"/>
    </source>
</evidence>
<comment type="similarity">
    <text evidence="1">Belongs to the AfsR/DnrI/RedD regulatory family.</text>
</comment>
<dbReference type="GO" id="GO:0003677">
    <property type="term" value="F:DNA binding"/>
    <property type="evidence" value="ECO:0007669"/>
    <property type="project" value="UniProtKB-KW"/>
</dbReference>
<dbReference type="SMART" id="SM00448">
    <property type="entry name" value="REC"/>
    <property type="match status" value="1"/>
</dbReference>
<evidence type="ECO:0000256" key="2">
    <source>
        <dbReference type="ARBA" id="ARBA00023012"/>
    </source>
</evidence>
<evidence type="ECO:0000256" key="5">
    <source>
        <dbReference type="ARBA" id="ARBA00023163"/>
    </source>
</evidence>
<dbReference type="GO" id="GO:0006355">
    <property type="term" value="P:regulation of DNA-templated transcription"/>
    <property type="evidence" value="ECO:0007669"/>
    <property type="project" value="InterPro"/>
</dbReference>
<dbReference type="RefSeq" id="WP_110841896.1">
    <property type="nucleotide sequence ID" value="NZ_QJVJ01000009.1"/>
</dbReference>
<dbReference type="InterPro" id="IPR016032">
    <property type="entry name" value="Sig_transdc_resp-reg_C-effctor"/>
</dbReference>
<dbReference type="Pfam" id="PF00072">
    <property type="entry name" value="Response_reg"/>
    <property type="match status" value="1"/>
</dbReference>
<reference evidence="9 10" key="1">
    <citation type="submission" date="2018-05" db="EMBL/GenBank/DDBJ databases">
        <title>Paenibacillus flagellatus sp. nov., isolated from selenium mineral soil.</title>
        <authorList>
            <person name="Dai X."/>
        </authorList>
    </citation>
    <scope>NUCLEOTIDE SEQUENCE [LARGE SCALE GENOMIC DNA]</scope>
    <source>
        <strain evidence="9 10">DXL2</strain>
    </source>
</reference>
<dbReference type="Gene3D" id="1.10.10.10">
    <property type="entry name" value="Winged helix-like DNA-binding domain superfamily/Winged helix DNA-binding domain"/>
    <property type="match status" value="1"/>
</dbReference>
<name>A0A2V5JZY4_9BACL</name>
<evidence type="ECO:0000313" key="9">
    <source>
        <dbReference type="EMBL" id="PYI52525.1"/>
    </source>
</evidence>
<dbReference type="Pfam" id="PF00486">
    <property type="entry name" value="Trans_reg_C"/>
    <property type="match status" value="1"/>
</dbReference>
<organism evidence="9 10">
    <name type="scientific">Paenibacillus flagellatus</name>
    <dbReference type="NCBI Taxonomy" id="2211139"/>
    <lineage>
        <taxon>Bacteria</taxon>
        <taxon>Bacillati</taxon>
        <taxon>Bacillota</taxon>
        <taxon>Bacilli</taxon>
        <taxon>Bacillales</taxon>
        <taxon>Paenibacillaceae</taxon>
        <taxon>Paenibacillus</taxon>
    </lineage>
</organism>
<evidence type="ECO:0000256" key="6">
    <source>
        <dbReference type="PROSITE-ProRule" id="PRU00169"/>
    </source>
</evidence>
<comment type="caution">
    <text evidence="9">The sequence shown here is derived from an EMBL/GenBank/DDBJ whole genome shotgun (WGS) entry which is preliminary data.</text>
</comment>
<dbReference type="InterPro" id="IPR005158">
    <property type="entry name" value="BTAD"/>
</dbReference>
<evidence type="ECO:0000259" key="8">
    <source>
        <dbReference type="PROSITE" id="PS50110"/>
    </source>
</evidence>
<proteinExistence type="inferred from homology"/>
<dbReference type="PROSITE" id="PS50110">
    <property type="entry name" value="RESPONSE_REGULATORY"/>
    <property type="match status" value="1"/>
</dbReference>
<dbReference type="SMART" id="SM00862">
    <property type="entry name" value="Trans_reg_C"/>
    <property type="match status" value="1"/>
</dbReference>
<dbReference type="AlphaFoldDB" id="A0A2V5JZY4"/>
<dbReference type="EMBL" id="QJVJ01000009">
    <property type="protein sequence ID" value="PYI52525.1"/>
    <property type="molecule type" value="Genomic_DNA"/>
</dbReference>
<protein>
    <recommendedName>
        <fullName evidence="8">Response regulatory domain-containing protein</fullName>
    </recommendedName>
</protein>
<dbReference type="InterPro" id="IPR001867">
    <property type="entry name" value="OmpR/PhoB-type_DNA-bd"/>
</dbReference>